<reference evidence="2" key="2">
    <citation type="submission" date="2020-11" db="EMBL/GenBank/DDBJ databases">
        <authorList>
            <person name="McCartney M.A."/>
            <person name="Auch B."/>
            <person name="Kono T."/>
            <person name="Mallez S."/>
            <person name="Becker A."/>
            <person name="Gohl D.M."/>
            <person name="Silverstein K.A.T."/>
            <person name="Koren S."/>
            <person name="Bechman K.B."/>
            <person name="Herman A."/>
            <person name="Abrahante J.E."/>
            <person name="Garbe J."/>
        </authorList>
    </citation>
    <scope>NUCLEOTIDE SEQUENCE</scope>
    <source>
        <strain evidence="2">Duluth1</strain>
        <tissue evidence="2">Whole animal</tissue>
    </source>
</reference>
<feature type="domain" description="Paraneoplastic antigen Ma-like C-terminal" evidence="1">
    <location>
        <begin position="106"/>
        <end position="226"/>
    </location>
</feature>
<dbReference type="Proteomes" id="UP000828390">
    <property type="component" value="Unassembled WGS sequence"/>
</dbReference>
<evidence type="ECO:0000313" key="3">
    <source>
        <dbReference type="Proteomes" id="UP000828390"/>
    </source>
</evidence>
<name>A0A9D4LI77_DREPO</name>
<dbReference type="Pfam" id="PF14893">
    <property type="entry name" value="PNMA"/>
    <property type="match status" value="1"/>
</dbReference>
<organism evidence="2 3">
    <name type="scientific">Dreissena polymorpha</name>
    <name type="common">Zebra mussel</name>
    <name type="synonym">Mytilus polymorpha</name>
    <dbReference type="NCBI Taxonomy" id="45954"/>
    <lineage>
        <taxon>Eukaryota</taxon>
        <taxon>Metazoa</taxon>
        <taxon>Spiralia</taxon>
        <taxon>Lophotrochozoa</taxon>
        <taxon>Mollusca</taxon>
        <taxon>Bivalvia</taxon>
        <taxon>Autobranchia</taxon>
        <taxon>Heteroconchia</taxon>
        <taxon>Euheterodonta</taxon>
        <taxon>Imparidentia</taxon>
        <taxon>Neoheterodontei</taxon>
        <taxon>Myida</taxon>
        <taxon>Dreissenoidea</taxon>
        <taxon>Dreissenidae</taxon>
        <taxon>Dreissena</taxon>
    </lineage>
</organism>
<gene>
    <name evidence="2" type="ORF">DPMN_100869</name>
</gene>
<dbReference type="InterPro" id="IPR048270">
    <property type="entry name" value="PNMA_C"/>
</dbReference>
<dbReference type="EMBL" id="JAIWYP010000003">
    <property type="protein sequence ID" value="KAH3858249.1"/>
    <property type="molecule type" value="Genomic_DNA"/>
</dbReference>
<proteinExistence type="predicted"/>
<dbReference type="AlphaFoldDB" id="A0A9D4LI77"/>
<comment type="caution">
    <text evidence="2">The sequence shown here is derived from an EMBL/GenBank/DDBJ whole genome shotgun (WGS) entry which is preliminary data.</text>
</comment>
<keyword evidence="3" id="KW-1185">Reference proteome</keyword>
<evidence type="ECO:0000259" key="1">
    <source>
        <dbReference type="Pfam" id="PF14893"/>
    </source>
</evidence>
<reference evidence="2" key="1">
    <citation type="journal article" date="2019" name="bioRxiv">
        <title>The Genome of the Zebra Mussel, Dreissena polymorpha: A Resource for Invasive Species Research.</title>
        <authorList>
            <person name="McCartney M.A."/>
            <person name="Auch B."/>
            <person name="Kono T."/>
            <person name="Mallez S."/>
            <person name="Zhang Y."/>
            <person name="Obille A."/>
            <person name="Becker A."/>
            <person name="Abrahante J.E."/>
            <person name="Garbe J."/>
            <person name="Badalamenti J.P."/>
            <person name="Herman A."/>
            <person name="Mangelson H."/>
            <person name="Liachko I."/>
            <person name="Sullivan S."/>
            <person name="Sone E.D."/>
            <person name="Koren S."/>
            <person name="Silverstein K.A.T."/>
            <person name="Beckman K.B."/>
            <person name="Gohl D.M."/>
        </authorList>
    </citation>
    <scope>NUCLEOTIDE SEQUENCE</scope>
    <source>
        <strain evidence="2">Duluth1</strain>
        <tissue evidence="2">Whole animal</tissue>
    </source>
</reference>
<accession>A0A9D4LI77</accession>
<protein>
    <recommendedName>
        <fullName evidence="1">Paraneoplastic antigen Ma-like C-terminal domain-containing protein</fullName>
    </recommendedName>
</protein>
<evidence type="ECO:0000313" key="2">
    <source>
        <dbReference type="EMBL" id="KAH3858249.1"/>
    </source>
</evidence>
<sequence>MSDTEEVEGAKSANYIAVEMSEQDMINKLIASGYKVLMPETNPDIAKGTHVSSTPFDKVKKKPSAIPKTFKIEQAVLSDQASASLQNVSHFEFPHVYGNVPKLPFFSGEEPCPKGEVSFKEWLFEVKCLMNDKNLLPSNVLQAVRRSIRGSARQTLISAGENASLDSILLKFNSLLGTTFDKNNVLHEFFNASQHSDESVTAFACRLEYILLNSSQSINMSSDARNEMLRCKFWTSLHS</sequence>